<dbReference type="GO" id="GO:0016887">
    <property type="term" value="F:ATP hydrolysis activity"/>
    <property type="evidence" value="ECO:0007669"/>
    <property type="project" value="InterPro"/>
</dbReference>
<dbReference type="PROSITE" id="PS00211">
    <property type="entry name" value="ABC_TRANSPORTER_1"/>
    <property type="match status" value="1"/>
</dbReference>
<reference evidence="6" key="1">
    <citation type="submission" date="2016-10" db="EMBL/GenBank/DDBJ databases">
        <authorList>
            <person name="Varghese N."/>
            <person name="Submissions S."/>
        </authorList>
    </citation>
    <scope>NUCLEOTIDE SEQUENCE [LARGE SCALE GENOMIC DNA]</scope>
    <source>
        <strain evidence="6">CGMCC 1.6199</strain>
    </source>
</reference>
<protein>
    <submittedName>
        <fullName evidence="5">Putative ABC transport system ATP-binding protein</fullName>
    </submittedName>
</protein>
<dbReference type="InterPro" id="IPR003593">
    <property type="entry name" value="AAA+_ATPase"/>
</dbReference>
<dbReference type="PROSITE" id="PS50893">
    <property type="entry name" value="ABC_TRANSPORTER_2"/>
    <property type="match status" value="1"/>
</dbReference>
<evidence type="ECO:0000256" key="3">
    <source>
        <dbReference type="ARBA" id="ARBA00022840"/>
    </source>
</evidence>
<dbReference type="InterPro" id="IPR015854">
    <property type="entry name" value="ABC_transpr_LolD-like"/>
</dbReference>
<dbReference type="EMBL" id="FNHF01000001">
    <property type="protein sequence ID" value="SDL89516.1"/>
    <property type="molecule type" value="Genomic_DNA"/>
</dbReference>
<dbReference type="GO" id="GO:0022857">
    <property type="term" value="F:transmembrane transporter activity"/>
    <property type="evidence" value="ECO:0007669"/>
    <property type="project" value="TreeGrafter"/>
</dbReference>
<feature type="domain" description="ABC transporter" evidence="4">
    <location>
        <begin position="2"/>
        <end position="223"/>
    </location>
</feature>
<evidence type="ECO:0000256" key="1">
    <source>
        <dbReference type="ARBA" id="ARBA00022448"/>
    </source>
</evidence>
<proteinExistence type="predicted"/>
<gene>
    <name evidence="5" type="ORF">SAMN05216244_1141</name>
</gene>
<name>A0A1G9NSC9_9BACI</name>
<keyword evidence="2" id="KW-0547">Nucleotide-binding</keyword>
<dbReference type="InterPro" id="IPR003439">
    <property type="entry name" value="ABC_transporter-like_ATP-bd"/>
</dbReference>
<dbReference type="Proteomes" id="UP000182347">
    <property type="component" value="Unassembled WGS sequence"/>
</dbReference>
<dbReference type="InterPro" id="IPR017871">
    <property type="entry name" value="ABC_transporter-like_CS"/>
</dbReference>
<dbReference type="SMART" id="SM00382">
    <property type="entry name" value="AAA"/>
    <property type="match status" value="1"/>
</dbReference>
<dbReference type="Pfam" id="PF00005">
    <property type="entry name" value="ABC_tran"/>
    <property type="match status" value="1"/>
</dbReference>
<dbReference type="RefSeq" id="WP_074597843.1">
    <property type="nucleotide sequence ID" value="NZ_FNHF01000001.1"/>
</dbReference>
<accession>A0A1G9NSC9</accession>
<keyword evidence="6" id="KW-1185">Reference proteome</keyword>
<evidence type="ECO:0000313" key="5">
    <source>
        <dbReference type="EMBL" id="SDL89516.1"/>
    </source>
</evidence>
<dbReference type="AlphaFoldDB" id="A0A1G9NSC9"/>
<dbReference type="InterPro" id="IPR017911">
    <property type="entry name" value="MacB-like_ATP-bd"/>
</dbReference>
<evidence type="ECO:0000256" key="2">
    <source>
        <dbReference type="ARBA" id="ARBA00022741"/>
    </source>
</evidence>
<keyword evidence="1" id="KW-0813">Transport</keyword>
<keyword evidence="3 5" id="KW-0067">ATP-binding</keyword>
<dbReference type="GO" id="GO:0005524">
    <property type="term" value="F:ATP binding"/>
    <property type="evidence" value="ECO:0007669"/>
    <property type="project" value="UniProtKB-KW"/>
</dbReference>
<dbReference type="PANTHER" id="PTHR24220:SF692">
    <property type="entry name" value="ABC TRANSPORTER DOMAIN-CONTAINING PROTEIN"/>
    <property type="match status" value="1"/>
</dbReference>
<sequence>MLIIKNVSKSFREATQTSTILNNIHWQINRAEWCSVVGPSGTGKTTLLHCISGLLQPDEGHVHFKGTDIYSLSEKKRSNWRRKHLGFIFQDFKLLPHYSVLDNVALPLIFDEAKGPLYDRAKEKLKLVGLEETFFSRLPGGLSGGEKQRVAIARSLIAEPDILICDEPTGNLDSDNRDKIADLFSELKKSGQAILMVTHDPEIARKGDKTYQLSGGSLFVKEVTA</sequence>
<dbReference type="InterPro" id="IPR027417">
    <property type="entry name" value="P-loop_NTPase"/>
</dbReference>
<organism evidence="5 6">
    <name type="scientific">Sediminibacillus halophilus</name>
    <dbReference type="NCBI Taxonomy" id="482461"/>
    <lineage>
        <taxon>Bacteria</taxon>
        <taxon>Bacillati</taxon>
        <taxon>Bacillota</taxon>
        <taxon>Bacilli</taxon>
        <taxon>Bacillales</taxon>
        <taxon>Bacillaceae</taxon>
        <taxon>Sediminibacillus</taxon>
    </lineage>
</organism>
<dbReference type="Gene3D" id="3.40.50.300">
    <property type="entry name" value="P-loop containing nucleotide triphosphate hydrolases"/>
    <property type="match status" value="1"/>
</dbReference>
<dbReference type="CDD" id="cd03255">
    <property type="entry name" value="ABC_MJ0796_LolCDE_FtsE"/>
    <property type="match status" value="1"/>
</dbReference>
<dbReference type="SUPFAM" id="SSF52540">
    <property type="entry name" value="P-loop containing nucleoside triphosphate hydrolases"/>
    <property type="match status" value="1"/>
</dbReference>
<dbReference type="PANTHER" id="PTHR24220">
    <property type="entry name" value="IMPORT ATP-BINDING PROTEIN"/>
    <property type="match status" value="1"/>
</dbReference>
<dbReference type="STRING" id="482461.SAMN05216244_1141"/>
<evidence type="ECO:0000259" key="4">
    <source>
        <dbReference type="PROSITE" id="PS50893"/>
    </source>
</evidence>
<dbReference type="GO" id="GO:0005886">
    <property type="term" value="C:plasma membrane"/>
    <property type="evidence" value="ECO:0007669"/>
    <property type="project" value="TreeGrafter"/>
</dbReference>
<evidence type="ECO:0000313" key="6">
    <source>
        <dbReference type="Proteomes" id="UP000182347"/>
    </source>
</evidence>